<dbReference type="PANTHER" id="PTHR46599">
    <property type="entry name" value="PIGGYBAC TRANSPOSABLE ELEMENT-DERIVED PROTEIN 4"/>
    <property type="match status" value="1"/>
</dbReference>
<feature type="transmembrane region" description="Helical" evidence="2">
    <location>
        <begin position="138"/>
        <end position="155"/>
    </location>
</feature>
<proteinExistence type="predicted"/>
<feature type="domain" description="PiggyBac transposable element-derived protein" evidence="3">
    <location>
        <begin position="91"/>
        <end position="154"/>
    </location>
</feature>
<dbReference type="Pfam" id="PF13843">
    <property type="entry name" value="DDE_Tnp_1_7"/>
    <property type="match status" value="1"/>
</dbReference>
<evidence type="ECO:0000313" key="4">
    <source>
        <dbReference type="EMBL" id="KAF7502632.1"/>
    </source>
</evidence>
<dbReference type="EMBL" id="JAACFV010000233">
    <property type="protein sequence ID" value="KAF7502632.1"/>
    <property type="molecule type" value="Genomic_DNA"/>
</dbReference>
<keyword evidence="2" id="KW-1133">Transmembrane helix</keyword>
<keyword evidence="2" id="KW-0812">Transmembrane</keyword>
<feature type="compositionally biased region" description="Basic and acidic residues" evidence="1">
    <location>
        <begin position="32"/>
        <end position="42"/>
    </location>
</feature>
<keyword evidence="2" id="KW-0472">Membrane</keyword>
<accession>A0A8H7DYF3</accession>
<protein>
    <recommendedName>
        <fullName evidence="3">PiggyBac transposable element-derived protein domain-containing protein</fullName>
    </recommendedName>
</protein>
<organism evidence="4 5">
    <name type="scientific">Endocarpon pusillum</name>
    <dbReference type="NCBI Taxonomy" id="364733"/>
    <lineage>
        <taxon>Eukaryota</taxon>
        <taxon>Fungi</taxon>
        <taxon>Dikarya</taxon>
        <taxon>Ascomycota</taxon>
        <taxon>Pezizomycotina</taxon>
        <taxon>Eurotiomycetes</taxon>
        <taxon>Chaetothyriomycetidae</taxon>
        <taxon>Verrucariales</taxon>
        <taxon>Verrucariaceae</taxon>
        <taxon>Endocarpon</taxon>
    </lineage>
</organism>
<keyword evidence="5" id="KW-1185">Reference proteome</keyword>
<sequence length="159" mass="17986">MPRPQRNTQVPLRYRDNSPPPTSRSNNQPKRPKIDSKTVDRNQVDQALAVIEAPPEGADEPPTPISIQLPQFKANYVQNRAGTPRYTGLSALGFFQLFFSDLVVEMLSEETNQYAAAKLQNPSLLEKCRWVPTTPAEILVFIGINIYFGLYLLAVRHDY</sequence>
<evidence type="ECO:0000256" key="2">
    <source>
        <dbReference type="SAM" id="Phobius"/>
    </source>
</evidence>
<dbReference type="OrthoDB" id="5430458at2759"/>
<dbReference type="AlphaFoldDB" id="A0A8H7DYF3"/>
<dbReference type="InterPro" id="IPR029526">
    <property type="entry name" value="PGBD"/>
</dbReference>
<evidence type="ECO:0000259" key="3">
    <source>
        <dbReference type="Pfam" id="PF13843"/>
    </source>
</evidence>
<feature type="compositionally biased region" description="Polar residues" evidence="1">
    <location>
        <begin position="1"/>
        <end position="10"/>
    </location>
</feature>
<name>A0A8H7DYF3_9EURO</name>
<evidence type="ECO:0000256" key="1">
    <source>
        <dbReference type="SAM" id="MobiDB-lite"/>
    </source>
</evidence>
<gene>
    <name evidence="4" type="ORF">GJ744_005426</name>
</gene>
<dbReference type="Proteomes" id="UP000606974">
    <property type="component" value="Unassembled WGS sequence"/>
</dbReference>
<comment type="caution">
    <text evidence="4">The sequence shown here is derived from an EMBL/GenBank/DDBJ whole genome shotgun (WGS) entry which is preliminary data.</text>
</comment>
<dbReference type="PANTHER" id="PTHR46599:SF3">
    <property type="entry name" value="PIGGYBAC TRANSPOSABLE ELEMENT-DERIVED PROTEIN 4"/>
    <property type="match status" value="1"/>
</dbReference>
<reference evidence="4" key="1">
    <citation type="submission" date="2020-02" db="EMBL/GenBank/DDBJ databases">
        <authorList>
            <person name="Palmer J.M."/>
        </authorList>
    </citation>
    <scope>NUCLEOTIDE SEQUENCE</scope>
    <source>
        <strain evidence="4">EPUS1.4</strain>
        <tissue evidence="4">Thallus</tissue>
    </source>
</reference>
<feature type="region of interest" description="Disordered" evidence="1">
    <location>
        <begin position="1"/>
        <end position="42"/>
    </location>
</feature>
<evidence type="ECO:0000313" key="5">
    <source>
        <dbReference type="Proteomes" id="UP000606974"/>
    </source>
</evidence>